<dbReference type="InterPro" id="IPR050832">
    <property type="entry name" value="Bact_Acetyltransf"/>
</dbReference>
<dbReference type="Pfam" id="PF00583">
    <property type="entry name" value="Acetyltransf_1"/>
    <property type="match status" value="1"/>
</dbReference>
<sequence>MTLSAPVLVRPAKPEDVSALGRMGAALVRFHHSLDSLRFFAMGDERGYGAFLASELGRQGSVVLVAEARGEDGAAQVIGYTWGRLEKRDWTMLLDACGALHDIYVEPEARRLGAGRALCVGMIQRLSELGAPRVVLATATKNEAAQKLFASLGFRATMIEMTRERSSE</sequence>
<dbReference type="RefSeq" id="WP_136930963.1">
    <property type="nucleotide sequence ID" value="NZ_SSMQ01000022.1"/>
</dbReference>
<dbReference type="SUPFAM" id="SSF55729">
    <property type="entry name" value="Acyl-CoA N-acyltransferases (Nat)"/>
    <property type="match status" value="1"/>
</dbReference>
<evidence type="ECO:0000313" key="5">
    <source>
        <dbReference type="Proteomes" id="UP000309215"/>
    </source>
</evidence>
<dbReference type="Proteomes" id="UP000309215">
    <property type="component" value="Unassembled WGS sequence"/>
</dbReference>
<dbReference type="PANTHER" id="PTHR43877">
    <property type="entry name" value="AMINOALKYLPHOSPHONATE N-ACETYLTRANSFERASE-RELATED-RELATED"/>
    <property type="match status" value="1"/>
</dbReference>
<feature type="domain" description="N-acetyltransferase" evidence="3">
    <location>
        <begin position="7"/>
        <end position="168"/>
    </location>
</feature>
<proteinExistence type="predicted"/>
<dbReference type="Gene3D" id="3.40.630.30">
    <property type="match status" value="1"/>
</dbReference>
<dbReference type="EMBL" id="SSMQ01000022">
    <property type="protein sequence ID" value="TKD05156.1"/>
    <property type="molecule type" value="Genomic_DNA"/>
</dbReference>
<dbReference type="InterPro" id="IPR000182">
    <property type="entry name" value="GNAT_dom"/>
</dbReference>
<evidence type="ECO:0000256" key="2">
    <source>
        <dbReference type="ARBA" id="ARBA00023315"/>
    </source>
</evidence>
<dbReference type="OrthoDB" id="7567369at2"/>
<keyword evidence="2" id="KW-0012">Acyltransferase</keyword>
<dbReference type="PROSITE" id="PS51186">
    <property type="entry name" value="GNAT"/>
    <property type="match status" value="1"/>
</dbReference>
<evidence type="ECO:0000256" key="1">
    <source>
        <dbReference type="ARBA" id="ARBA00022679"/>
    </source>
</evidence>
<dbReference type="InterPro" id="IPR016181">
    <property type="entry name" value="Acyl_CoA_acyltransferase"/>
</dbReference>
<dbReference type="CDD" id="cd04301">
    <property type="entry name" value="NAT_SF"/>
    <property type="match status" value="1"/>
</dbReference>
<evidence type="ECO:0000259" key="3">
    <source>
        <dbReference type="PROSITE" id="PS51186"/>
    </source>
</evidence>
<dbReference type="AlphaFoldDB" id="A0A4U1J9T7"/>
<keyword evidence="1 4" id="KW-0808">Transferase</keyword>
<gene>
    <name evidence="4" type="ORF">E8A74_21685</name>
</gene>
<organism evidence="4 5">
    <name type="scientific">Polyangium fumosum</name>
    <dbReference type="NCBI Taxonomy" id="889272"/>
    <lineage>
        <taxon>Bacteria</taxon>
        <taxon>Pseudomonadati</taxon>
        <taxon>Myxococcota</taxon>
        <taxon>Polyangia</taxon>
        <taxon>Polyangiales</taxon>
        <taxon>Polyangiaceae</taxon>
        <taxon>Polyangium</taxon>
    </lineage>
</organism>
<protein>
    <submittedName>
        <fullName evidence="4">GNAT family N-acetyltransferase</fullName>
    </submittedName>
</protein>
<keyword evidence="5" id="KW-1185">Reference proteome</keyword>
<name>A0A4U1J9T7_9BACT</name>
<evidence type="ECO:0000313" key="4">
    <source>
        <dbReference type="EMBL" id="TKD05156.1"/>
    </source>
</evidence>
<reference evidence="4 5" key="1">
    <citation type="submission" date="2019-04" db="EMBL/GenBank/DDBJ databases">
        <authorList>
            <person name="Li Y."/>
            <person name="Wang J."/>
        </authorList>
    </citation>
    <scope>NUCLEOTIDE SEQUENCE [LARGE SCALE GENOMIC DNA]</scope>
    <source>
        <strain evidence="4 5">DSM 14668</strain>
    </source>
</reference>
<accession>A0A4U1J9T7</accession>
<dbReference type="GO" id="GO:0016747">
    <property type="term" value="F:acyltransferase activity, transferring groups other than amino-acyl groups"/>
    <property type="evidence" value="ECO:0007669"/>
    <property type="project" value="InterPro"/>
</dbReference>
<comment type="caution">
    <text evidence="4">The sequence shown here is derived from an EMBL/GenBank/DDBJ whole genome shotgun (WGS) entry which is preliminary data.</text>
</comment>